<protein>
    <submittedName>
        <fullName evidence="3">Transposase</fullName>
    </submittedName>
</protein>
<reference evidence="3" key="2">
    <citation type="submission" date="2011-04" db="EMBL/GenBank/DDBJ databases">
        <authorList>
            <person name="Genoscope - CEA"/>
        </authorList>
    </citation>
    <scope>NUCLEOTIDE SEQUENCE</scope>
    <source>
        <strain evidence="3">R229</strain>
    </source>
</reference>
<feature type="domain" description="Winged helix-turn helix" evidence="2">
    <location>
        <begin position="26"/>
        <end position="82"/>
    </location>
</feature>
<evidence type="ECO:0000259" key="2">
    <source>
        <dbReference type="Pfam" id="PF13592"/>
    </source>
</evidence>
<evidence type="ECO:0000256" key="1">
    <source>
        <dbReference type="SAM" id="MobiDB-lite"/>
    </source>
</evidence>
<gene>
    <name evidence="3" type="ORF">BDB_mp20033</name>
</gene>
<reference evidence="3" key="1">
    <citation type="journal article" date="2011" name="PLoS ONE">
        <title>Ralstonia syzygii, the Blood Disease Bacterium and some Asian R. solanacearum strains form a single genomic species despite divergent lifestyles.</title>
        <authorList>
            <person name="Remenant B."/>
            <person name="de Cambiaire J.C."/>
            <person name="Cellier G."/>
            <person name="Jacobs J.M."/>
            <person name="Mangenot S."/>
            <person name="Barbe V."/>
            <person name="Lajus A."/>
            <person name="Vallenet D."/>
            <person name="Medigue C."/>
            <person name="Fegan M."/>
            <person name="Allen C."/>
            <person name="Prior P."/>
        </authorList>
    </citation>
    <scope>NUCLEOTIDE SEQUENCE</scope>
    <source>
        <strain evidence="3">R229</strain>
    </source>
</reference>
<proteinExistence type="predicted"/>
<dbReference type="EMBL" id="FR854078">
    <property type="protein sequence ID" value="CCA82708.1"/>
    <property type="molecule type" value="Genomic_DNA"/>
</dbReference>
<feature type="compositionally biased region" description="Low complexity" evidence="1">
    <location>
        <begin position="178"/>
        <end position="191"/>
    </location>
</feature>
<dbReference type="AlphaFoldDB" id="G2ZUJ5"/>
<dbReference type="Pfam" id="PF13592">
    <property type="entry name" value="HTH_33"/>
    <property type="match status" value="1"/>
</dbReference>
<feature type="region of interest" description="Disordered" evidence="1">
    <location>
        <begin position="162"/>
        <end position="215"/>
    </location>
</feature>
<name>G2ZUJ5_9RALS</name>
<accession>G2ZUJ5</accession>
<evidence type="ECO:0000313" key="3">
    <source>
        <dbReference type="EMBL" id="CCA82708.1"/>
    </source>
</evidence>
<organism evidence="3">
    <name type="scientific">blood disease bacterium R229</name>
    <dbReference type="NCBI Taxonomy" id="741978"/>
    <lineage>
        <taxon>Bacteria</taxon>
        <taxon>Pseudomonadati</taxon>
        <taxon>Pseudomonadota</taxon>
        <taxon>Betaproteobacteria</taxon>
        <taxon>Burkholderiales</taxon>
        <taxon>Burkholderiaceae</taxon>
        <taxon>Ralstonia</taxon>
        <taxon>Ralstonia solanacearum species complex</taxon>
    </lineage>
</organism>
<feature type="compositionally biased region" description="Basic and acidic residues" evidence="1">
    <location>
        <begin position="162"/>
        <end position="177"/>
    </location>
</feature>
<dbReference type="InterPro" id="IPR025959">
    <property type="entry name" value="Winged_HTH_dom"/>
</dbReference>
<sequence length="215" mass="24083">MDVTQELLVRQLIADKTPDQLKMPYALWTRAAVGQLIEQCFGIRLAVRTVGLYLSRWGFTPQKPMRKAYEQSPAAVKKWLEHDYPVIAARAKAEGAEIHWGGREWAAQRRRARAQLRPQGANAGGSREQQTARLVGDLHRHQQGRDALEDLRRGAQCRHSDRLHAAAHSRGQEEDLPRAGQPARAPRQAGQGVAGGQQRTHRGVLLAQLQPRTQP</sequence>